<accession>A0AAV3GVA5</accession>
<dbReference type="AlphaFoldDB" id="A0AAV3GVA5"/>
<sequence>MFGCSYYLMQCSFFTTSFYKSFYSLIYKKQAKCEFSHIFFNKIKVIA</sequence>
<reference evidence="1 2" key="1">
    <citation type="submission" date="2012-04" db="EMBL/GenBank/DDBJ databases">
        <authorList>
            <person name="Weinstock G."/>
            <person name="Sodergren E."/>
            <person name="Lobos E.A."/>
            <person name="Fulton L."/>
            <person name="Fulton R."/>
            <person name="Courtney L."/>
            <person name="Fronick C."/>
            <person name="O'Laughlin M."/>
            <person name="Godfrey J."/>
            <person name="Wilson R.M."/>
            <person name="Miner T."/>
            <person name="Farmer C."/>
            <person name="Delehaunty K."/>
            <person name="Cordes M."/>
            <person name="Minx P."/>
            <person name="Tomlinson C."/>
            <person name="Chen J."/>
            <person name="Wollam A."/>
            <person name="Pepin K.H."/>
            <person name="Bhonagiri V."/>
            <person name="Zhang X."/>
            <person name="Suruliraj S."/>
            <person name="Warren W."/>
            <person name="Mitreva M."/>
            <person name="Mardis E.R."/>
            <person name="Wilson R.K."/>
        </authorList>
    </citation>
    <scope>NUCLEOTIDE SEQUENCE [LARGE SCALE GENOMIC DNA]</scope>
    <source>
        <strain evidence="1 2">R496</strain>
    </source>
</reference>
<protein>
    <submittedName>
        <fullName evidence="1">Uncharacterized protein</fullName>
    </submittedName>
</protein>
<comment type="caution">
    <text evidence="1">The sequence shown here is derived from an EMBL/GenBank/DDBJ whole genome shotgun (WGS) entry which is preliminary data.</text>
</comment>
<evidence type="ECO:0000313" key="1">
    <source>
        <dbReference type="EMBL" id="EJX52333.1"/>
    </source>
</evidence>
<dbReference type="Proteomes" id="UP000006402">
    <property type="component" value="Unassembled WGS sequence"/>
</dbReference>
<name>A0AAV3GVA5_ENTFC</name>
<evidence type="ECO:0000313" key="2">
    <source>
        <dbReference type="Proteomes" id="UP000006402"/>
    </source>
</evidence>
<gene>
    <name evidence="1" type="ORF">HMPREF1378_01769</name>
</gene>
<dbReference type="EMBL" id="AMAH01000124">
    <property type="protein sequence ID" value="EJX52333.1"/>
    <property type="molecule type" value="Genomic_DNA"/>
</dbReference>
<organism evidence="1 2">
    <name type="scientific">Enterococcus faecium R496</name>
    <dbReference type="NCBI Taxonomy" id="1134836"/>
    <lineage>
        <taxon>Bacteria</taxon>
        <taxon>Bacillati</taxon>
        <taxon>Bacillota</taxon>
        <taxon>Bacilli</taxon>
        <taxon>Lactobacillales</taxon>
        <taxon>Enterococcaceae</taxon>
        <taxon>Enterococcus</taxon>
    </lineage>
</organism>
<proteinExistence type="predicted"/>